<proteinExistence type="predicted"/>
<comment type="caution">
    <text evidence="2">The sequence shown here is derived from an EMBL/GenBank/DDBJ whole genome shotgun (WGS) entry which is preliminary data.</text>
</comment>
<dbReference type="RefSeq" id="WP_021621432.1">
    <property type="nucleotide sequence ID" value="NZ_CABKST010000131.1"/>
</dbReference>
<gene>
    <name evidence="2" type="ORF">HF838_02750</name>
</gene>
<dbReference type="EMBL" id="JABAGO010000002">
    <property type="protein sequence ID" value="NME97171.1"/>
    <property type="molecule type" value="Genomic_DNA"/>
</dbReference>
<name>A0A848CQ87_ANEAE</name>
<feature type="chain" id="PRO_5032937717" evidence="1">
    <location>
        <begin position="33"/>
        <end position="161"/>
    </location>
</feature>
<evidence type="ECO:0000313" key="3">
    <source>
        <dbReference type="Proteomes" id="UP000561326"/>
    </source>
</evidence>
<evidence type="ECO:0000313" key="2">
    <source>
        <dbReference type="EMBL" id="NME97171.1"/>
    </source>
</evidence>
<dbReference type="GeneID" id="92839093"/>
<organism evidence="2 3">
    <name type="scientific">Aneurinibacillus aneurinilyticus</name>
    <name type="common">Bacillus aneurinolyticus</name>
    <dbReference type="NCBI Taxonomy" id="1391"/>
    <lineage>
        <taxon>Bacteria</taxon>
        <taxon>Bacillati</taxon>
        <taxon>Bacillota</taxon>
        <taxon>Bacilli</taxon>
        <taxon>Bacillales</taxon>
        <taxon>Paenibacillaceae</taxon>
        <taxon>Aneurinibacillus group</taxon>
        <taxon>Aneurinibacillus</taxon>
    </lineage>
</organism>
<reference evidence="2 3" key="1">
    <citation type="submission" date="2020-04" db="EMBL/GenBank/DDBJ databases">
        <authorList>
            <person name="Hitch T.C.A."/>
            <person name="Wylensek D."/>
            <person name="Clavel T."/>
        </authorList>
    </citation>
    <scope>NUCLEOTIDE SEQUENCE [LARGE SCALE GENOMIC DNA]</scope>
    <source>
        <strain evidence="2 3">WB01_D5_05</strain>
    </source>
</reference>
<dbReference type="Proteomes" id="UP000561326">
    <property type="component" value="Unassembled WGS sequence"/>
</dbReference>
<keyword evidence="1" id="KW-0732">Signal</keyword>
<evidence type="ECO:0000256" key="1">
    <source>
        <dbReference type="SAM" id="SignalP"/>
    </source>
</evidence>
<dbReference type="AlphaFoldDB" id="A0A848CQ87"/>
<accession>A0A848CQ87</accession>
<feature type="signal peptide" evidence="1">
    <location>
        <begin position="1"/>
        <end position="32"/>
    </location>
</feature>
<sequence length="161" mass="17448">MGEWGITMLYIFKKVLLILSLLCVLLPTSIFAQDNTPVQEHSDVQPMYASGTLVLKGEQNSTNVICNAKTANNIIFEPVTITVTINAYDKNGNKYTRPSVVTQKLISSAESVSMGSLSVGKGHVKNNYVKFEATIVAIADGGGTAFQGSQTLIWENGKFNQ</sequence>
<protein>
    <submittedName>
        <fullName evidence="2">Uncharacterized protein</fullName>
    </submittedName>
</protein>